<comment type="caution">
    <text evidence="9">The sequence shown here is derived from an EMBL/GenBank/DDBJ whole genome shotgun (WGS) entry which is preliminary data.</text>
</comment>
<keyword evidence="1 9" id="KW-0489">Methyltransferase</keyword>
<evidence type="ECO:0000313" key="10">
    <source>
        <dbReference type="Proteomes" id="UP000288716"/>
    </source>
</evidence>
<dbReference type="VEuPathDB" id="VectorBase:LDEU014621"/>
<dbReference type="PROSITE" id="PS51683">
    <property type="entry name" value="SAM_OMT_II"/>
    <property type="match status" value="1"/>
</dbReference>
<organism evidence="9 10">
    <name type="scientific">Leptotrombidium deliense</name>
    <dbReference type="NCBI Taxonomy" id="299467"/>
    <lineage>
        <taxon>Eukaryota</taxon>
        <taxon>Metazoa</taxon>
        <taxon>Ecdysozoa</taxon>
        <taxon>Arthropoda</taxon>
        <taxon>Chelicerata</taxon>
        <taxon>Arachnida</taxon>
        <taxon>Acari</taxon>
        <taxon>Acariformes</taxon>
        <taxon>Trombidiformes</taxon>
        <taxon>Prostigmata</taxon>
        <taxon>Anystina</taxon>
        <taxon>Parasitengona</taxon>
        <taxon>Trombiculoidea</taxon>
        <taxon>Trombiculidae</taxon>
        <taxon>Leptotrombidium</taxon>
    </lineage>
</organism>
<dbReference type="Gene3D" id="3.40.50.150">
    <property type="entry name" value="Vaccinia Virus protein VP39"/>
    <property type="match status" value="1"/>
</dbReference>
<evidence type="ECO:0000256" key="3">
    <source>
        <dbReference type="ARBA" id="ARBA00022691"/>
    </source>
</evidence>
<feature type="non-terminal residue" evidence="9">
    <location>
        <position position="139"/>
    </location>
</feature>
<gene>
    <name evidence="9" type="ORF">B4U80_12661</name>
</gene>
<keyword evidence="2 9" id="KW-0808">Transferase</keyword>
<dbReference type="InterPro" id="IPR001077">
    <property type="entry name" value="COMT_C"/>
</dbReference>
<dbReference type="Pfam" id="PF00891">
    <property type="entry name" value="Methyltransf_2"/>
    <property type="match status" value="1"/>
</dbReference>
<dbReference type="AlphaFoldDB" id="A0A443Q7Y7"/>
<comment type="function">
    <text evidence="4">Catalyzes the transfer of a methyl group onto N-acetylserotonin, producing melatonin (N-acetyl-5-methoxytryptamine).</text>
</comment>
<feature type="domain" description="O-methyltransferase C-terminal" evidence="8">
    <location>
        <begin position="2"/>
        <end position="139"/>
    </location>
</feature>
<name>A0A443Q7Y7_9ACAR</name>
<keyword evidence="10" id="KW-1185">Reference proteome</keyword>
<evidence type="ECO:0000256" key="6">
    <source>
        <dbReference type="ARBA" id="ARBA00040730"/>
    </source>
</evidence>
<dbReference type="GO" id="GO:0032259">
    <property type="term" value="P:methylation"/>
    <property type="evidence" value="ECO:0007669"/>
    <property type="project" value="UniProtKB-KW"/>
</dbReference>
<dbReference type="EMBL" id="NCKV01065301">
    <property type="protein sequence ID" value="RWR99150.1"/>
    <property type="molecule type" value="Genomic_DNA"/>
</dbReference>
<dbReference type="Proteomes" id="UP000288716">
    <property type="component" value="Unassembled WGS sequence"/>
</dbReference>
<dbReference type="InterPro" id="IPR029063">
    <property type="entry name" value="SAM-dependent_MTases_sf"/>
</dbReference>
<keyword evidence="3" id="KW-0949">S-adenosyl-L-methionine</keyword>
<sequence>MPFFDYLTENCELRNIYHTGVEELNNFFCVDNLVTGYDYTQFEHIVDIAGGTGKLLIDILERSPTTRGTIFELASVVEVAKRNIEMSSVKDRCTTICGDFRDAVTVEGDCYILKFTLHAWNDDACVNILSNIRMQMKPG</sequence>
<dbReference type="SUPFAM" id="SSF53335">
    <property type="entry name" value="S-adenosyl-L-methionine-dependent methyltransferases"/>
    <property type="match status" value="1"/>
</dbReference>
<evidence type="ECO:0000256" key="1">
    <source>
        <dbReference type="ARBA" id="ARBA00022603"/>
    </source>
</evidence>
<dbReference type="PANTHER" id="PTHR43712:SF2">
    <property type="entry name" value="O-METHYLTRANSFERASE CICE"/>
    <property type="match status" value="1"/>
</dbReference>
<dbReference type="OrthoDB" id="1606438at2759"/>
<evidence type="ECO:0000313" key="9">
    <source>
        <dbReference type="EMBL" id="RWR99150.1"/>
    </source>
</evidence>
<evidence type="ECO:0000256" key="4">
    <source>
        <dbReference type="ARBA" id="ARBA00037645"/>
    </source>
</evidence>
<dbReference type="STRING" id="299467.A0A443Q7Y7"/>
<protein>
    <recommendedName>
        <fullName evidence="6">Acetylserotonin O-methyltransferase</fullName>
        <ecNumber evidence="5">2.1.1.4</ecNumber>
    </recommendedName>
    <alternativeName>
        <fullName evidence="7">Hydroxyindole O-methyltransferase</fullName>
    </alternativeName>
</protein>
<dbReference type="Gene3D" id="1.10.287.1350">
    <property type="match status" value="1"/>
</dbReference>
<dbReference type="PANTHER" id="PTHR43712">
    <property type="entry name" value="PUTATIVE (AFU_ORTHOLOGUE AFUA_4G14580)-RELATED"/>
    <property type="match status" value="1"/>
</dbReference>
<reference evidence="9 10" key="1">
    <citation type="journal article" date="2018" name="Gigascience">
        <title>Genomes of trombidid mites reveal novel predicted allergens and laterally-transferred genes associated with secondary metabolism.</title>
        <authorList>
            <person name="Dong X."/>
            <person name="Chaisiri K."/>
            <person name="Xia D."/>
            <person name="Armstrong S.D."/>
            <person name="Fang Y."/>
            <person name="Donnelly M.J."/>
            <person name="Kadowaki T."/>
            <person name="McGarry J.W."/>
            <person name="Darby A.C."/>
            <person name="Makepeace B.L."/>
        </authorList>
    </citation>
    <scope>NUCLEOTIDE SEQUENCE [LARGE SCALE GENOMIC DNA]</scope>
    <source>
        <strain evidence="9">UoL-UT</strain>
    </source>
</reference>
<evidence type="ECO:0000256" key="5">
    <source>
        <dbReference type="ARBA" id="ARBA00039116"/>
    </source>
</evidence>
<evidence type="ECO:0000256" key="2">
    <source>
        <dbReference type="ARBA" id="ARBA00022679"/>
    </source>
</evidence>
<dbReference type="GO" id="GO:0017096">
    <property type="term" value="F:acetylserotonin O-methyltransferase activity"/>
    <property type="evidence" value="ECO:0007669"/>
    <property type="project" value="UniProtKB-EC"/>
</dbReference>
<evidence type="ECO:0000256" key="7">
    <source>
        <dbReference type="ARBA" id="ARBA00043054"/>
    </source>
</evidence>
<dbReference type="EC" id="2.1.1.4" evidence="5"/>
<evidence type="ECO:0000259" key="8">
    <source>
        <dbReference type="Pfam" id="PF00891"/>
    </source>
</evidence>
<dbReference type="InterPro" id="IPR016461">
    <property type="entry name" value="COMT-like"/>
</dbReference>
<proteinExistence type="predicted"/>
<accession>A0A443Q7Y7</accession>